<evidence type="ECO:0000313" key="2">
    <source>
        <dbReference type="EMBL" id="SDC40898.1"/>
    </source>
</evidence>
<organism evidence="2 3">
    <name type="scientific">Terribacillus halophilus</name>
    <dbReference type="NCBI Taxonomy" id="361279"/>
    <lineage>
        <taxon>Bacteria</taxon>
        <taxon>Bacillati</taxon>
        <taxon>Bacillota</taxon>
        <taxon>Bacilli</taxon>
        <taxon>Bacillales</taxon>
        <taxon>Bacillaceae</taxon>
        <taxon>Terribacillus</taxon>
    </lineage>
</organism>
<reference evidence="3" key="1">
    <citation type="submission" date="2016-10" db="EMBL/GenBank/DDBJ databases">
        <authorList>
            <person name="Varghese N."/>
            <person name="Submissions S."/>
        </authorList>
    </citation>
    <scope>NUCLEOTIDE SEQUENCE [LARGE SCALE GENOMIC DNA]</scope>
    <source>
        <strain evidence="3">DSM 21620</strain>
    </source>
</reference>
<keyword evidence="3" id="KW-1185">Reference proteome</keyword>
<dbReference type="Pfam" id="PF11208">
    <property type="entry name" value="DUF2992"/>
    <property type="match status" value="1"/>
</dbReference>
<feature type="region of interest" description="Disordered" evidence="1">
    <location>
        <begin position="55"/>
        <end position="137"/>
    </location>
</feature>
<evidence type="ECO:0008006" key="4">
    <source>
        <dbReference type="Google" id="ProtNLM"/>
    </source>
</evidence>
<dbReference type="AlphaFoldDB" id="A0A1G6LCH9"/>
<dbReference type="Proteomes" id="UP000198666">
    <property type="component" value="Unassembled WGS sequence"/>
</dbReference>
<dbReference type="RefSeq" id="WP_170829578.1">
    <property type="nucleotide sequence ID" value="NZ_FMZB01000002.1"/>
</dbReference>
<dbReference type="EMBL" id="FMZB01000002">
    <property type="protein sequence ID" value="SDC40898.1"/>
    <property type="molecule type" value="Genomic_DNA"/>
</dbReference>
<feature type="compositionally biased region" description="Basic residues" evidence="1">
    <location>
        <begin position="120"/>
        <end position="137"/>
    </location>
</feature>
<dbReference type="STRING" id="361279.SAMN05421663_102337"/>
<dbReference type="PIRSF" id="PIRSF021328">
    <property type="entry name" value="UCP021328"/>
    <property type="match status" value="1"/>
</dbReference>
<evidence type="ECO:0000256" key="1">
    <source>
        <dbReference type="SAM" id="MobiDB-lite"/>
    </source>
</evidence>
<dbReference type="InterPro" id="IPR016787">
    <property type="entry name" value="UCP021328"/>
</dbReference>
<accession>A0A1G6LCH9</accession>
<gene>
    <name evidence="2" type="ORF">SAMN05421663_102337</name>
</gene>
<evidence type="ECO:0000313" key="3">
    <source>
        <dbReference type="Proteomes" id="UP000198666"/>
    </source>
</evidence>
<sequence>MKLTIYFDGQFYAGLVEIETSDCYYAYRHLFGKEPKNEEVLYFVNHELLGLIENKSGSATRSSEVKQRPINPKRLQRLAAKESQKTSLSTKAELALKQSYEEKKKKKQMNKREFMEQQKTHKRQLKIMKRKAKHKGR</sequence>
<feature type="compositionally biased region" description="Basic and acidic residues" evidence="1">
    <location>
        <begin position="110"/>
        <end position="119"/>
    </location>
</feature>
<proteinExistence type="predicted"/>
<name>A0A1G6LCH9_9BACI</name>
<protein>
    <recommendedName>
        <fullName evidence="4">DUF2992 family protein</fullName>
    </recommendedName>
</protein>